<accession>A0A3N2R5P0</accession>
<keyword evidence="3" id="KW-1185">Reference proteome</keyword>
<dbReference type="RefSeq" id="WP_123642316.1">
    <property type="nucleotide sequence ID" value="NZ_ML119084.1"/>
</dbReference>
<dbReference type="InterPro" id="IPR010869">
    <property type="entry name" value="DUF1501"/>
</dbReference>
<reference evidence="2 3" key="1">
    <citation type="submission" date="2018-10" db="EMBL/GenBank/DDBJ databases">
        <title>Histidinibacterium lentulum gen. nov., sp. nov., a marine bacterium from the culture broth of Picochlorum sp. 122.</title>
        <authorList>
            <person name="Wang G."/>
        </authorList>
    </citation>
    <scope>NUCLEOTIDE SEQUENCE [LARGE SCALE GENOMIC DNA]</scope>
    <source>
        <strain evidence="2 3">B17</strain>
    </source>
</reference>
<dbReference type="InterPro" id="IPR006311">
    <property type="entry name" value="TAT_signal"/>
</dbReference>
<sequence>MGRRQFLVRGLALGCSAAASPLVTPVAMAAAPWEQRLVVILLRGAMDGLDVVRPLGDRDFAALRPDLTGATGHRDLDGYFALHEGLGALMPLWRAGELSFAHAVSTPYRDRRSHFDGQDLLEAGVPDLESGVHDGWLNRMLATVPGLEPEIAYAVEERAMLILSGEAPVSSWAPAVRMRLSPATEELLAHVWHDDPLFREAGGAALSIARTVRDGDGSGEAVGQGPHVELARFVAERLMGDTRIASFSINGWDTHQSQGPRIRRVLEDLGETILTLKAGLSAEAWARTAVVCMTEFGRTARQNGSNGTDHGTGGAMVLAGGAVRGGRVLSDWPGLGEADLYNRRDLMPTRDVRAHAGWLLRGLYGLPGQTIEGAVFPGLELGADPGLLL</sequence>
<evidence type="ECO:0000256" key="1">
    <source>
        <dbReference type="SAM" id="SignalP"/>
    </source>
</evidence>
<organism evidence="2 3">
    <name type="scientific">Histidinibacterium lentulum</name>
    <dbReference type="NCBI Taxonomy" id="2480588"/>
    <lineage>
        <taxon>Bacteria</taxon>
        <taxon>Pseudomonadati</taxon>
        <taxon>Pseudomonadota</taxon>
        <taxon>Alphaproteobacteria</taxon>
        <taxon>Rhodobacterales</taxon>
        <taxon>Paracoccaceae</taxon>
        <taxon>Histidinibacterium</taxon>
    </lineage>
</organism>
<gene>
    <name evidence="2" type="ORF">EAT49_09190</name>
</gene>
<dbReference type="PROSITE" id="PS51318">
    <property type="entry name" value="TAT"/>
    <property type="match status" value="1"/>
</dbReference>
<dbReference type="EMBL" id="RDRB01000004">
    <property type="protein sequence ID" value="ROU02802.1"/>
    <property type="molecule type" value="Genomic_DNA"/>
</dbReference>
<dbReference type="PANTHER" id="PTHR43737:SF1">
    <property type="entry name" value="DUF1501 DOMAIN-CONTAINING PROTEIN"/>
    <property type="match status" value="1"/>
</dbReference>
<dbReference type="Pfam" id="PF07394">
    <property type="entry name" value="DUF1501"/>
    <property type="match status" value="1"/>
</dbReference>
<comment type="caution">
    <text evidence="2">The sequence shown here is derived from an EMBL/GenBank/DDBJ whole genome shotgun (WGS) entry which is preliminary data.</text>
</comment>
<dbReference type="OrthoDB" id="9779968at2"/>
<dbReference type="Proteomes" id="UP000268016">
    <property type="component" value="Unassembled WGS sequence"/>
</dbReference>
<feature type="chain" id="PRO_5018045125" evidence="1">
    <location>
        <begin position="30"/>
        <end position="389"/>
    </location>
</feature>
<evidence type="ECO:0000313" key="2">
    <source>
        <dbReference type="EMBL" id="ROU02802.1"/>
    </source>
</evidence>
<evidence type="ECO:0000313" key="3">
    <source>
        <dbReference type="Proteomes" id="UP000268016"/>
    </source>
</evidence>
<dbReference type="AlphaFoldDB" id="A0A3N2R5P0"/>
<name>A0A3N2R5P0_9RHOB</name>
<proteinExistence type="predicted"/>
<protein>
    <submittedName>
        <fullName evidence="2">DUF1501 domain-containing protein</fullName>
    </submittedName>
</protein>
<feature type="signal peptide" evidence="1">
    <location>
        <begin position="1"/>
        <end position="29"/>
    </location>
</feature>
<keyword evidence="1" id="KW-0732">Signal</keyword>
<dbReference type="PANTHER" id="PTHR43737">
    <property type="entry name" value="BLL7424 PROTEIN"/>
    <property type="match status" value="1"/>
</dbReference>